<dbReference type="Pfam" id="PF00400">
    <property type="entry name" value="WD40"/>
    <property type="match status" value="4"/>
</dbReference>
<dbReference type="AlphaFoldDB" id="A0A3P9BSA2"/>
<name>A0A3P9BSA2_9CICH</name>
<dbReference type="GO" id="GO:0043161">
    <property type="term" value="P:proteasome-mediated ubiquitin-dependent protein catabolic process"/>
    <property type="evidence" value="ECO:0007669"/>
    <property type="project" value="TreeGrafter"/>
</dbReference>
<dbReference type="GO" id="GO:0005634">
    <property type="term" value="C:nucleus"/>
    <property type="evidence" value="ECO:0007669"/>
    <property type="project" value="TreeGrafter"/>
</dbReference>
<dbReference type="GO" id="GO:0010992">
    <property type="term" value="P:ubiquitin recycling"/>
    <property type="evidence" value="ECO:0007669"/>
    <property type="project" value="TreeGrafter"/>
</dbReference>
<evidence type="ECO:0000313" key="4">
    <source>
        <dbReference type="Ensembl" id="ENSMZEP00005012802.1"/>
    </source>
</evidence>
<dbReference type="InterPro" id="IPR015943">
    <property type="entry name" value="WD40/YVTN_repeat-like_dom_sf"/>
</dbReference>
<reference evidence="4" key="1">
    <citation type="submission" date="2025-08" db="UniProtKB">
        <authorList>
            <consortium name="Ensembl"/>
        </authorList>
    </citation>
    <scope>IDENTIFICATION</scope>
</reference>
<evidence type="ECO:0000313" key="5">
    <source>
        <dbReference type="Proteomes" id="UP000265160"/>
    </source>
</evidence>
<dbReference type="PRINTS" id="PR00320">
    <property type="entry name" value="GPROTEINBRPT"/>
</dbReference>
<proteinExistence type="predicted"/>
<dbReference type="PROSITE" id="PS50082">
    <property type="entry name" value="WD_REPEATS_2"/>
    <property type="match status" value="4"/>
</dbReference>
<keyword evidence="1 3" id="KW-0853">WD repeat</keyword>
<dbReference type="InterPro" id="IPR020472">
    <property type="entry name" value="WD40_PAC1"/>
</dbReference>
<keyword evidence="2" id="KW-0677">Repeat</keyword>
<evidence type="ECO:0000256" key="2">
    <source>
        <dbReference type="ARBA" id="ARBA00022737"/>
    </source>
</evidence>
<dbReference type="GO" id="GO:0005737">
    <property type="term" value="C:cytoplasm"/>
    <property type="evidence" value="ECO:0007669"/>
    <property type="project" value="TreeGrafter"/>
</dbReference>
<feature type="repeat" description="WD" evidence="3">
    <location>
        <begin position="37"/>
        <end position="59"/>
    </location>
</feature>
<sequence length="228" mass="25486">MLSQNLLPSVRTLKMKRGWVFQHDNDPKHTARATKEVVSGSRDTTLRVWDVSTGRCEHVLTGHLAAVRCVQYDGRRVVSGGYDYMVKVWDPETEVCLHTLQGHTNRVYSLQFDGVFVVSGSLDTSIKVWDPETGRPHGLCFLTVNLDNAAFLRESNGNLITVFAIVIPYFTSYLKKVIGLHGMELRDNILVSGNADSTVRVWDIRTGQCLHTLQGEKLVTSLRGNLSA</sequence>
<organism evidence="4 5">
    <name type="scientific">Maylandia zebra</name>
    <name type="common">zebra mbuna</name>
    <dbReference type="NCBI Taxonomy" id="106582"/>
    <lineage>
        <taxon>Eukaryota</taxon>
        <taxon>Metazoa</taxon>
        <taxon>Chordata</taxon>
        <taxon>Craniata</taxon>
        <taxon>Vertebrata</taxon>
        <taxon>Euteleostomi</taxon>
        <taxon>Actinopterygii</taxon>
        <taxon>Neopterygii</taxon>
        <taxon>Teleostei</taxon>
        <taxon>Neoteleostei</taxon>
        <taxon>Acanthomorphata</taxon>
        <taxon>Ovalentaria</taxon>
        <taxon>Cichlomorphae</taxon>
        <taxon>Cichliformes</taxon>
        <taxon>Cichlidae</taxon>
        <taxon>African cichlids</taxon>
        <taxon>Pseudocrenilabrinae</taxon>
        <taxon>Haplochromini</taxon>
        <taxon>Maylandia</taxon>
        <taxon>Maylandia zebra complex</taxon>
    </lineage>
</organism>
<dbReference type="PANTHER" id="PTHR19849:SF1">
    <property type="entry name" value="F-BOX_WD REPEAT-CONTAINING PROTEIN 7"/>
    <property type="match status" value="1"/>
</dbReference>
<feature type="repeat" description="WD" evidence="3">
    <location>
        <begin position="100"/>
        <end position="135"/>
    </location>
</feature>
<dbReference type="InterPro" id="IPR036322">
    <property type="entry name" value="WD40_repeat_dom_sf"/>
</dbReference>
<dbReference type="GeneTree" id="ENSGT00940000174696"/>
<dbReference type="InterPro" id="IPR019775">
    <property type="entry name" value="WD40_repeat_CS"/>
</dbReference>
<feature type="repeat" description="WD" evidence="3">
    <location>
        <begin position="60"/>
        <end position="99"/>
    </location>
</feature>
<dbReference type="SMART" id="SM00320">
    <property type="entry name" value="WD40"/>
    <property type="match status" value="4"/>
</dbReference>
<dbReference type="PROSITE" id="PS00678">
    <property type="entry name" value="WD_REPEATS_1"/>
    <property type="match status" value="2"/>
</dbReference>
<evidence type="ECO:0000256" key="1">
    <source>
        <dbReference type="ARBA" id="ARBA00022574"/>
    </source>
</evidence>
<dbReference type="SUPFAM" id="SSF50978">
    <property type="entry name" value="WD40 repeat-like"/>
    <property type="match status" value="1"/>
</dbReference>
<dbReference type="PROSITE" id="PS50294">
    <property type="entry name" value="WD_REPEATS_REGION"/>
    <property type="match status" value="2"/>
</dbReference>
<dbReference type="GO" id="GO:0043130">
    <property type="term" value="F:ubiquitin binding"/>
    <property type="evidence" value="ECO:0007669"/>
    <property type="project" value="TreeGrafter"/>
</dbReference>
<protein>
    <submittedName>
        <fullName evidence="4">Uncharacterized protein</fullName>
    </submittedName>
</protein>
<reference evidence="4" key="2">
    <citation type="submission" date="2025-09" db="UniProtKB">
        <authorList>
            <consortium name="Ensembl"/>
        </authorList>
    </citation>
    <scope>IDENTIFICATION</scope>
</reference>
<dbReference type="PANTHER" id="PTHR19849">
    <property type="entry name" value="PHOSPHOLIPASE A-2-ACTIVATING PROTEIN"/>
    <property type="match status" value="1"/>
</dbReference>
<feature type="repeat" description="WD" evidence="3">
    <location>
        <begin position="188"/>
        <end position="212"/>
    </location>
</feature>
<dbReference type="Proteomes" id="UP000265160">
    <property type="component" value="Unplaced"/>
</dbReference>
<accession>A0A3P9BSA2</accession>
<dbReference type="Ensembl" id="ENSMZET00005013247.1">
    <property type="protein sequence ID" value="ENSMZEP00005012802.1"/>
    <property type="gene ID" value="ENSMZEG00005009598.1"/>
</dbReference>
<dbReference type="Gene3D" id="2.130.10.10">
    <property type="entry name" value="YVTN repeat-like/Quinoprotein amine dehydrogenase"/>
    <property type="match status" value="1"/>
</dbReference>
<keyword evidence="5" id="KW-1185">Reference proteome</keyword>
<evidence type="ECO:0000256" key="3">
    <source>
        <dbReference type="PROSITE-ProRule" id="PRU00221"/>
    </source>
</evidence>
<dbReference type="InterPro" id="IPR001680">
    <property type="entry name" value="WD40_rpt"/>
</dbReference>